<dbReference type="PANTHER" id="PTHR43090">
    <property type="entry name" value="1-(5-PHOSPHORIBOSYL)-5-[(5-PHOSPHORIBOSYLAMINO)METHYLIDENEAMINO] IMIDAZOLE-4-CARBOXAMIDE ISOMERASE"/>
    <property type="match status" value="1"/>
</dbReference>
<organism evidence="12 13">
    <name type="scientific">Syntrophus gentianae</name>
    <dbReference type="NCBI Taxonomy" id="43775"/>
    <lineage>
        <taxon>Bacteria</taxon>
        <taxon>Pseudomonadati</taxon>
        <taxon>Thermodesulfobacteriota</taxon>
        <taxon>Syntrophia</taxon>
        <taxon>Syntrophales</taxon>
        <taxon>Syntrophaceae</taxon>
        <taxon>Syntrophus</taxon>
    </lineage>
</organism>
<protein>
    <recommendedName>
        <fullName evidence="9 11">1-(5-phosphoribosyl)-5-[(5-phosphoribosylamino)methylideneamino] imidazole-4-carboxamide isomerase</fullName>
        <ecNumber evidence="9 11">5.3.1.16</ecNumber>
    </recommendedName>
    <alternativeName>
        <fullName evidence="9">Phosphoribosylformimino-5-aminoimidazole carboxamide ribotide isomerase</fullName>
    </alternativeName>
</protein>
<evidence type="ECO:0000256" key="9">
    <source>
        <dbReference type="HAMAP-Rule" id="MF_01014"/>
    </source>
</evidence>
<dbReference type="Proteomes" id="UP000198744">
    <property type="component" value="Unassembled WGS sequence"/>
</dbReference>
<dbReference type="GO" id="GO:0003949">
    <property type="term" value="F:1-(5-phosphoribosyl)-5-[(5-phosphoribosylamino)methylideneamino]imidazole-4-carboxamide isomerase activity"/>
    <property type="evidence" value="ECO:0007669"/>
    <property type="project" value="UniProtKB-UniRule"/>
</dbReference>
<dbReference type="InterPro" id="IPR006063">
    <property type="entry name" value="HisA_bact_arch"/>
</dbReference>
<feature type="active site" description="Proton donor" evidence="9">
    <location>
        <position position="129"/>
    </location>
</feature>
<sequence>MVIIPAIDLKEGKCVRLLQGDFERVTVYSDRPGEMACLWRDKGAERLHLVDLDGSVAGAPKNVEIIRQIVREVCLPVEIGGGIRDLSTVKRYLDMGVQWVILGTAALKDRMFVYKACDSFPGRIILGIDAVKGRVAVEGWTEQSAMTALDLAKSYESRGIAAVIYTDISRDGMQTGVNVEGTRSLAEGVDIPVIASGGVATLEDIKKLLPLEEAGIAGVIVGKALYSGAISLEEAISLTKQT</sequence>
<dbReference type="GO" id="GO:0000162">
    <property type="term" value="P:L-tryptophan biosynthetic process"/>
    <property type="evidence" value="ECO:0007669"/>
    <property type="project" value="TreeGrafter"/>
</dbReference>
<dbReference type="InterPro" id="IPR006062">
    <property type="entry name" value="His_biosynth"/>
</dbReference>
<evidence type="ECO:0000256" key="5">
    <source>
        <dbReference type="ARBA" id="ARBA00022490"/>
    </source>
</evidence>
<name>A0A1H7U843_9BACT</name>
<evidence type="ECO:0000256" key="2">
    <source>
        <dbReference type="ARBA" id="ARBA00004496"/>
    </source>
</evidence>
<evidence type="ECO:0000256" key="6">
    <source>
        <dbReference type="ARBA" id="ARBA00022605"/>
    </source>
</evidence>
<dbReference type="AlphaFoldDB" id="A0A1H7U843"/>
<dbReference type="EMBL" id="FOBS01000001">
    <property type="protein sequence ID" value="SEL93182.1"/>
    <property type="molecule type" value="Genomic_DNA"/>
</dbReference>
<dbReference type="OrthoDB" id="9807749at2"/>
<dbReference type="HAMAP" id="MF_01014">
    <property type="entry name" value="HisA"/>
    <property type="match status" value="1"/>
</dbReference>
<evidence type="ECO:0000256" key="8">
    <source>
        <dbReference type="ARBA" id="ARBA00023235"/>
    </source>
</evidence>
<dbReference type="STRING" id="43775.SAMN04489760_10132"/>
<keyword evidence="7 9" id="KW-0368">Histidine biosynthesis</keyword>
<keyword evidence="6 9" id="KW-0028">Amino-acid biosynthesis</keyword>
<evidence type="ECO:0000256" key="1">
    <source>
        <dbReference type="ARBA" id="ARBA00000901"/>
    </source>
</evidence>
<proteinExistence type="inferred from homology"/>
<dbReference type="NCBIfam" id="TIGR00007">
    <property type="entry name" value="1-(5-phosphoribosyl)-5-[(5-phosphoribosylamino)methylideneamino]imidazole-4-carboxamide isomerase"/>
    <property type="match status" value="1"/>
</dbReference>
<dbReference type="InterPro" id="IPR044524">
    <property type="entry name" value="Isoase_HisA-like"/>
</dbReference>
<dbReference type="CDD" id="cd04732">
    <property type="entry name" value="HisA"/>
    <property type="match status" value="1"/>
</dbReference>
<evidence type="ECO:0000256" key="4">
    <source>
        <dbReference type="ARBA" id="ARBA00009667"/>
    </source>
</evidence>
<comment type="subcellular location">
    <subcellularLocation>
        <location evidence="2 9 11">Cytoplasm</location>
    </subcellularLocation>
</comment>
<feature type="active site" description="Proton acceptor" evidence="9">
    <location>
        <position position="8"/>
    </location>
</feature>
<dbReference type="NCBIfam" id="NF010112">
    <property type="entry name" value="PRK13585.1"/>
    <property type="match status" value="1"/>
</dbReference>
<gene>
    <name evidence="9" type="primary">hisA</name>
    <name evidence="12" type="ORF">SAMN04489760_10132</name>
</gene>
<dbReference type="InterPro" id="IPR013785">
    <property type="entry name" value="Aldolase_TIM"/>
</dbReference>
<evidence type="ECO:0000313" key="12">
    <source>
        <dbReference type="EMBL" id="SEL93182.1"/>
    </source>
</evidence>
<dbReference type="SUPFAM" id="SSF51366">
    <property type="entry name" value="Ribulose-phoshate binding barrel"/>
    <property type="match status" value="1"/>
</dbReference>
<dbReference type="InterPro" id="IPR023016">
    <property type="entry name" value="HisA/PriA"/>
</dbReference>
<dbReference type="FunFam" id="3.20.20.70:FF:000009">
    <property type="entry name" value="1-(5-phosphoribosyl)-5-[(5-phosphoribosylamino)methylideneamino] imidazole-4-carboxamide isomerase"/>
    <property type="match status" value="1"/>
</dbReference>
<evidence type="ECO:0000256" key="7">
    <source>
        <dbReference type="ARBA" id="ARBA00023102"/>
    </source>
</evidence>
<keyword evidence="5 9" id="KW-0963">Cytoplasm</keyword>
<evidence type="ECO:0000256" key="3">
    <source>
        <dbReference type="ARBA" id="ARBA00005133"/>
    </source>
</evidence>
<comment type="similarity">
    <text evidence="4 9 10">Belongs to the HisA/HisF family.</text>
</comment>
<dbReference type="InterPro" id="IPR011060">
    <property type="entry name" value="RibuloseP-bd_barrel"/>
</dbReference>
<comment type="catalytic activity">
    <reaction evidence="1 9 11">
        <text>1-(5-phospho-beta-D-ribosyl)-5-[(5-phospho-beta-D-ribosylamino)methylideneamino]imidazole-4-carboxamide = 5-[(5-phospho-1-deoxy-D-ribulos-1-ylimino)methylamino]-1-(5-phospho-beta-D-ribosyl)imidazole-4-carboxamide</text>
        <dbReference type="Rhea" id="RHEA:15469"/>
        <dbReference type="ChEBI" id="CHEBI:58435"/>
        <dbReference type="ChEBI" id="CHEBI:58525"/>
        <dbReference type="EC" id="5.3.1.16"/>
    </reaction>
</comment>
<keyword evidence="8 9" id="KW-0413">Isomerase</keyword>
<evidence type="ECO:0000313" key="13">
    <source>
        <dbReference type="Proteomes" id="UP000198744"/>
    </source>
</evidence>
<evidence type="ECO:0000256" key="11">
    <source>
        <dbReference type="RuleBase" id="RU003658"/>
    </source>
</evidence>
<dbReference type="Gene3D" id="3.20.20.70">
    <property type="entry name" value="Aldolase class I"/>
    <property type="match status" value="1"/>
</dbReference>
<accession>A0A1H7U843</accession>
<comment type="pathway">
    <text evidence="3 9 11">Amino-acid biosynthesis; L-histidine biosynthesis; L-histidine from 5-phospho-alpha-D-ribose 1-diphosphate: step 4/9.</text>
</comment>
<reference evidence="12 13" key="1">
    <citation type="submission" date="2016-10" db="EMBL/GenBank/DDBJ databases">
        <authorList>
            <person name="de Groot N.N."/>
        </authorList>
    </citation>
    <scope>NUCLEOTIDE SEQUENCE [LARGE SCALE GENOMIC DNA]</scope>
    <source>
        <strain evidence="12 13">DSM 8423</strain>
    </source>
</reference>
<dbReference type="RefSeq" id="WP_093881756.1">
    <property type="nucleotide sequence ID" value="NZ_FOBS01000001.1"/>
</dbReference>
<dbReference type="EC" id="5.3.1.16" evidence="9 11"/>
<dbReference type="Pfam" id="PF00977">
    <property type="entry name" value="His_biosynth"/>
    <property type="match status" value="1"/>
</dbReference>
<keyword evidence="13" id="KW-1185">Reference proteome</keyword>
<dbReference type="GO" id="GO:0005737">
    <property type="term" value="C:cytoplasm"/>
    <property type="evidence" value="ECO:0007669"/>
    <property type="project" value="UniProtKB-SubCell"/>
</dbReference>
<evidence type="ECO:0000256" key="10">
    <source>
        <dbReference type="RuleBase" id="RU003657"/>
    </source>
</evidence>
<dbReference type="UniPathway" id="UPA00031">
    <property type="reaction ID" value="UER00009"/>
</dbReference>
<dbReference type="GO" id="GO:0000105">
    <property type="term" value="P:L-histidine biosynthetic process"/>
    <property type="evidence" value="ECO:0007669"/>
    <property type="project" value="UniProtKB-UniRule"/>
</dbReference>
<dbReference type="PANTHER" id="PTHR43090:SF2">
    <property type="entry name" value="1-(5-PHOSPHORIBOSYL)-5-[(5-PHOSPHORIBOSYLAMINO)METHYLIDENEAMINO] IMIDAZOLE-4-CARBOXAMIDE ISOMERASE"/>
    <property type="match status" value="1"/>
</dbReference>